<feature type="domain" description="C2H2-type" evidence="4">
    <location>
        <begin position="106"/>
        <end position="136"/>
    </location>
</feature>
<keyword evidence="1" id="KW-0862">Zinc</keyword>
<sequence length="2110" mass="231877">MKDVAADVVMEERPDNQKEEESQGGGIVPSSLAKFKAAQDLRIQTDNLPAVKASGKPATCSSLSSSAKTSSKSSSATSATPKTPIPPCSTGKKRRRRTAAQIDRKFACTYPGCTKAYGSEGSLTQHQRLKHRNQAVSDPNVPNPQIGNFFLPLHRSAAGHVPGAFRSNPMATRTVSIRPATMEVMPIQFDVQSPPLVSEHEVTGEFGVGASRSINSRPPLRARSNSMPISFPGPASLSQYPLPVPGSEIPRPQSVRKNGRAATAPRQRHPLRRNKCRSKSESLTEIELVIPNEDIQPPKNDRSLSDSVGFDACNALVWALPPGQSASPPSSSDDAIDSDILSVLADYDTSDAEDPMELISPEAIENFASAVGVGQHGDDLSPHGVKEEWVTNPDAMYLSTHLEKMTMLQETADGDQVMDPVKEEPKTVDKDGLPELYPDMSIERIPEMQLSPMDNIHTLDLPKPNQPLGYPELEHVHNTSSTFTSQLMWTRDIQGTQVYTANDLDQGLYMDDIEIGSLDAHLWRSDKQHTSQTFAPFDPSFRGDKSSVNPILFGAMLEGDQAPVNAEAVSMKPTRPPRSGEQERLHNSYKDDRRYLQRMVGREQNERTERIEAIVELKSSIDKSSTQIQSQNAQLDRRAKKIADQEAADFQGLLNQGQNPYEVSRKRQVKEAASKEREKIEQRIQDKQSTILKHLEVEKVWMQRKERIAEEHRAYERKYQKEMGRAATEERTVQYLLSRTGKETLDPTGKAFRIYPSQETTLPDWSFGTGKNLVHDPAQRHAIVDKMHHKRGLRDAAPSPMLLPREPGSNNNANERIGSPGAAIDARQWKSATTTIPGQNMRDLNHSVVPDGGASKPTLPPIKKTGKSESREDGSSSKKGFGKPKRSVLEQRMLENAREKQKNNIFQKQVVWGKEFTGSAFLADPPELWFKDFDIGVPMAIDFTLTNVSNTFNHFKLLDCDESIREFFEVTYERPGRMSAGMSCRIKVAFTAIRAQDIETIMPALAQTGPFGIPVRCTCKKAVPVLQQRSLVFKEVIAGEKQVLSLTLENQGALHLDFRVRPVKTTTRTKTPINMERPEEDGGEEPEEPELMETEAVNPGPIEQAQITALDSSALQPSSSASSLPRDGDANHTEDAKGVDDASASADVAMSVDKVLSRSPAAEETKALELLSQRLPLSVEEARILEAAQASIVYKPDGADTPIRHTISGTVAPYSSAVISFTFMPAAPMNLENEVFMIHFPSATTTHASATWVSLLQSIPVTIQAQSSQVPMFVNPEVLDFRCCLYDRLYRHQLIVCNRGKVALKMQIRVPKALQDCVDFHPNMGFVQGASTTKSDTNPTSNPGIFPVQIKFRPHNSPEMWKRLVRKGLGDPEVGFIAIPIQIVVPDQVIPVYFILTARLSPAELTFSPRRLDFGRCALGHSVAQIVEVTNNSRLSQRLAFVKVPSDIRIENATNSSANPADDGFATLLPLETKTIRVIYQPGATTSLRGKLLCRSTFNEDYSLSVNGECASTPLAFSHSVVLLGATQLGQKQVSNVMCANTTEKPQTFELVLPVEAQEILQLTPTVATIPPRSSLRIEIEFDARETLLPAPQEDNQETETEKPAKPVGRDEVLVNHSAPEDLTPPVIPPVSGQSPPWSTDGVRREDRSIHHTWTVQCFIKSTSTSSPVALQIQTTVIDPKLFATPSTLEFGQVAIGQALVRELRFTNESAADVQLAAKALHVLGGFRMINSLQRKIARNGGERVVLMEFRPQAPLIYEDELEVACPEVGVVRVPLRGEGINPSLHIQPSDGIVDFKDVLARNQASMELQFTNSSAFPLGFKVLPLDNTSVPVTTSGLPVFTFLPSEGVIPAHGLLTIKASFLADHQRPEHYQQQYLIQVPNESERHILTLSARCWENQIYVFNLCDPPSMLAAPPVEDFFDVPPSVSLSSLLQGTNLVSLLAPPGIKKPSTLLTVVFDGESDGLTKTISIGSTLPPQAGDEAHHASKPAGGAPVGSFELTIEENQEKPHYAKLFTIEPLKGAVTSGQQIPIQLTYSPPAHTASSTEDEALTVAQWIQVKVTCTLRGGFLWRPMPTQAPPPVTGKSAASSTNTESEMRIVTLHLRAKMLT</sequence>
<feature type="compositionally biased region" description="Basic and acidic residues" evidence="3">
    <location>
        <begin position="1600"/>
        <end position="1614"/>
    </location>
</feature>
<dbReference type="PANTHER" id="PTHR22538">
    <property type="entry name" value="CILIA- AND FLAGELLA-ASSOCIATED PROTEIN 74"/>
    <property type="match status" value="1"/>
</dbReference>
<comment type="caution">
    <text evidence="5">The sequence shown here is derived from an EMBL/GenBank/DDBJ whole genome shotgun (WGS) entry which is preliminary data.</text>
</comment>
<dbReference type="EMBL" id="SPLM01000147">
    <property type="protein sequence ID" value="TMW55694.1"/>
    <property type="molecule type" value="Genomic_DNA"/>
</dbReference>
<evidence type="ECO:0000313" key="6">
    <source>
        <dbReference type="Proteomes" id="UP000794436"/>
    </source>
</evidence>
<keyword evidence="2" id="KW-0175">Coiled coil</keyword>
<dbReference type="Proteomes" id="UP000794436">
    <property type="component" value="Unassembled WGS sequence"/>
</dbReference>
<feature type="region of interest" description="Disordered" evidence="3">
    <location>
        <begin position="1588"/>
        <end position="1645"/>
    </location>
</feature>
<proteinExistence type="predicted"/>
<dbReference type="Gene3D" id="3.30.160.60">
    <property type="entry name" value="Classic Zinc Finger"/>
    <property type="match status" value="1"/>
</dbReference>
<accession>A0A8K1FCC4</accession>
<dbReference type="SMART" id="SM00355">
    <property type="entry name" value="ZnF_C2H2"/>
    <property type="match status" value="1"/>
</dbReference>
<gene>
    <name evidence="5" type="ORF">Poli38472_010576</name>
</gene>
<dbReference type="PROSITE" id="PS00028">
    <property type="entry name" value="ZINC_FINGER_C2H2_1"/>
    <property type="match status" value="1"/>
</dbReference>
<evidence type="ECO:0000256" key="3">
    <source>
        <dbReference type="SAM" id="MobiDB-lite"/>
    </source>
</evidence>
<dbReference type="PANTHER" id="PTHR22538:SF0">
    <property type="entry name" value="CILIA- AND FLAGELLA-ASSOCIATED PROTEIN 74"/>
    <property type="match status" value="1"/>
</dbReference>
<evidence type="ECO:0000259" key="4">
    <source>
        <dbReference type="PROSITE" id="PS50157"/>
    </source>
</evidence>
<feature type="coiled-coil region" evidence="2">
    <location>
        <begin position="663"/>
        <end position="690"/>
    </location>
</feature>
<evidence type="ECO:0000256" key="1">
    <source>
        <dbReference type="PROSITE-ProRule" id="PRU00042"/>
    </source>
</evidence>
<feature type="region of interest" description="Disordered" evidence="3">
    <location>
        <begin position="47"/>
        <end position="99"/>
    </location>
</feature>
<feature type="compositionally biased region" description="Basic residues" evidence="3">
    <location>
        <begin position="266"/>
        <end position="277"/>
    </location>
</feature>
<keyword evidence="1" id="KW-0863">Zinc-finger</keyword>
<name>A0A8K1FCC4_PYTOL</name>
<organism evidence="5 6">
    <name type="scientific">Pythium oligandrum</name>
    <name type="common">Mycoparasitic fungus</name>
    <dbReference type="NCBI Taxonomy" id="41045"/>
    <lineage>
        <taxon>Eukaryota</taxon>
        <taxon>Sar</taxon>
        <taxon>Stramenopiles</taxon>
        <taxon>Oomycota</taxon>
        <taxon>Peronosporomycetes</taxon>
        <taxon>Pythiales</taxon>
        <taxon>Pythiaceae</taxon>
        <taxon>Pythium</taxon>
    </lineage>
</organism>
<keyword evidence="6" id="KW-1185">Reference proteome</keyword>
<evidence type="ECO:0000256" key="2">
    <source>
        <dbReference type="SAM" id="Coils"/>
    </source>
</evidence>
<dbReference type="PROSITE" id="PS50157">
    <property type="entry name" value="ZINC_FINGER_C2H2_2"/>
    <property type="match status" value="1"/>
</dbReference>
<feature type="compositionally biased region" description="Low complexity" evidence="3">
    <location>
        <begin position="1112"/>
        <end position="1125"/>
    </location>
</feature>
<feature type="compositionally biased region" description="Basic and acidic residues" evidence="3">
    <location>
        <begin position="866"/>
        <end position="876"/>
    </location>
</feature>
<dbReference type="Pfam" id="PF24798">
    <property type="entry name" value="Ig-CFAP74_4th"/>
    <property type="match status" value="1"/>
</dbReference>
<dbReference type="OrthoDB" id="545169at2759"/>
<feature type="region of interest" description="Disordered" evidence="3">
    <location>
        <begin position="1973"/>
        <end position="1993"/>
    </location>
</feature>
<reference evidence="5" key="1">
    <citation type="submission" date="2019-03" db="EMBL/GenBank/DDBJ databases">
        <title>Long read genome sequence of the mycoparasitic Pythium oligandrum ATCC 38472 isolated from sugarbeet rhizosphere.</title>
        <authorList>
            <person name="Gaulin E."/>
        </authorList>
    </citation>
    <scope>NUCLEOTIDE SEQUENCE</scope>
    <source>
        <strain evidence="5">ATCC 38472_TT</strain>
    </source>
</reference>
<dbReference type="InterPro" id="IPR013087">
    <property type="entry name" value="Znf_C2H2_type"/>
</dbReference>
<feature type="compositionally biased region" description="Low complexity" evidence="3">
    <location>
        <begin position="56"/>
        <end position="82"/>
    </location>
</feature>
<feature type="region of interest" description="Disordered" evidence="3">
    <location>
        <begin position="209"/>
        <end position="279"/>
    </location>
</feature>
<feature type="region of interest" description="Disordered" evidence="3">
    <location>
        <begin position="788"/>
        <end position="887"/>
    </location>
</feature>
<dbReference type="GO" id="GO:0008270">
    <property type="term" value="F:zinc ion binding"/>
    <property type="evidence" value="ECO:0007669"/>
    <property type="project" value="UniProtKB-KW"/>
</dbReference>
<dbReference type="InterPro" id="IPR056310">
    <property type="entry name" value="Ig-CFAP74_4th"/>
</dbReference>
<feature type="region of interest" description="Disordered" evidence="3">
    <location>
        <begin position="1065"/>
        <end position="1093"/>
    </location>
</feature>
<dbReference type="Gene3D" id="2.60.40.10">
    <property type="entry name" value="Immunoglobulins"/>
    <property type="match status" value="5"/>
</dbReference>
<feature type="compositionally biased region" description="Basic and acidic residues" evidence="3">
    <location>
        <begin position="1"/>
        <end position="21"/>
    </location>
</feature>
<dbReference type="Pfam" id="PF24778">
    <property type="entry name" value="Ig-CFAP74_3rd"/>
    <property type="match status" value="1"/>
</dbReference>
<feature type="region of interest" description="Disordered" evidence="3">
    <location>
        <begin position="1"/>
        <end position="30"/>
    </location>
</feature>
<feature type="compositionally biased region" description="Basic and acidic residues" evidence="3">
    <location>
        <begin position="1126"/>
        <end position="1140"/>
    </location>
</feature>
<feature type="region of interest" description="Disordered" evidence="3">
    <location>
        <begin position="2072"/>
        <end position="2095"/>
    </location>
</feature>
<dbReference type="InterPro" id="IPR056307">
    <property type="entry name" value="Ig-CFAP74_3rd"/>
</dbReference>
<protein>
    <recommendedName>
        <fullName evidence="4">C2H2-type domain-containing protein</fullName>
    </recommendedName>
</protein>
<dbReference type="InterPro" id="IPR013783">
    <property type="entry name" value="Ig-like_fold"/>
</dbReference>
<dbReference type="Pfam" id="PF24771">
    <property type="entry name" value="Ig_CFAP74_1st"/>
    <property type="match status" value="1"/>
</dbReference>
<feature type="compositionally biased region" description="Acidic residues" evidence="3">
    <location>
        <begin position="1078"/>
        <end position="1093"/>
    </location>
</feature>
<evidence type="ECO:0000313" key="5">
    <source>
        <dbReference type="EMBL" id="TMW55694.1"/>
    </source>
</evidence>
<keyword evidence="1" id="KW-0479">Metal-binding</keyword>
<feature type="region of interest" description="Disordered" evidence="3">
    <location>
        <begin position="1112"/>
        <end position="1144"/>
    </location>
</feature>